<dbReference type="InterPro" id="IPR000014">
    <property type="entry name" value="PAS"/>
</dbReference>
<comment type="caution">
    <text evidence="3">The sequence shown here is derived from an EMBL/GenBank/DDBJ whole genome shotgun (WGS) entry which is preliminary data.</text>
</comment>
<dbReference type="PROSITE" id="PS50887">
    <property type="entry name" value="GGDEF"/>
    <property type="match status" value="1"/>
</dbReference>
<evidence type="ECO:0000259" key="1">
    <source>
        <dbReference type="PROSITE" id="PS50883"/>
    </source>
</evidence>
<dbReference type="Pfam" id="PF00990">
    <property type="entry name" value="GGDEF"/>
    <property type="match status" value="1"/>
</dbReference>
<dbReference type="SUPFAM" id="SSF55073">
    <property type="entry name" value="Nucleotide cyclase"/>
    <property type="match status" value="1"/>
</dbReference>
<dbReference type="InterPro" id="IPR052155">
    <property type="entry name" value="Biofilm_reg_signaling"/>
</dbReference>
<dbReference type="InterPro" id="IPR001633">
    <property type="entry name" value="EAL_dom"/>
</dbReference>
<evidence type="ECO:0000259" key="2">
    <source>
        <dbReference type="PROSITE" id="PS50887"/>
    </source>
</evidence>
<dbReference type="Gene3D" id="3.30.70.270">
    <property type="match status" value="1"/>
</dbReference>
<dbReference type="Gene3D" id="3.20.20.450">
    <property type="entry name" value="EAL domain"/>
    <property type="match status" value="1"/>
</dbReference>
<dbReference type="Pfam" id="PF12860">
    <property type="entry name" value="PAS_7"/>
    <property type="match status" value="1"/>
</dbReference>
<dbReference type="RefSeq" id="WP_140196119.1">
    <property type="nucleotide sequence ID" value="NZ_CP065915.1"/>
</dbReference>
<dbReference type="InterPro" id="IPR043128">
    <property type="entry name" value="Rev_trsase/Diguanyl_cyclase"/>
</dbReference>
<dbReference type="Proteomes" id="UP000314011">
    <property type="component" value="Unassembled WGS sequence"/>
</dbReference>
<feature type="domain" description="EAL" evidence="1">
    <location>
        <begin position="448"/>
        <end position="703"/>
    </location>
</feature>
<dbReference type="OrthoDB" id="9814202at2"/>
<dbReference type="InterPro" id="IPR029787">
    <property type="entry name" value="Nucleotide_cyclase"/>
</dbReference>
<sequence length="713" mass="78979">MNQEWHEAMTRQRGYLSGGDRADLQFGRLVRRSSLEVLTLEPETLAISFASDGVRQRLGIDLSAGVTRTLFNVAPALDRRAVFDLIGEIEHGRQTDTYLYTELRLPDGRSRSTELNFAWSPGARPAVLVLLSDPSGTHSAMEAAKVARTQLQVAMGALPDGFVLFDGNDRLVMCNERYREFFSNAVQDLRAGMSFEEIHRRGLEAGQFPQAIGREEEWLARRNASHDSGENDMELQVEGGRWIRLVERRTPDGGRVGLGIDITPLKVKEQELLMAAQSDPLTGLLNRRGLTEAMNEIELHGPEDERLAVMHIDLDKFKSVNDMLGHDAGDHVLSACSSILQRLTRDGDFCARVGGDEFVLVCRDVGIISELSEFARRLVHALSAPIPYSDKVCHVGASIGISIWVPDFIGSGERALQDADIALKFSKESGRGRHVFFRPEMRDAARISAEISHEIVEGLENGQFCIWLQPQLEISGARVTGFEALIRWQHPQRGLIGPDQFLDAAREANLMEALDSEVLRLSCAAAGRLATINGPDVRVSINLSTSRLSDPRLLETMNWHLQCHDLSPGNIVIEILESTLLDDRAANVVENVHRLSDSGFSVELDDFGTGHAAIGNLRRFRVDRVKIDRSLVDGIDRDDELRIITTSIIGLCQGLGIEVLCEGVQCEAERQVLEAAGCAGVQGFFFARPMPLEELELWLSARPEWKGANLQSA</sequence>
<reference evidence="3 4" key="1">
    <citation type="submission" date="2019-06" db="EMBL/GenBank/DDBJ databases">
        <title>Genome of new Rhodobacteraceae sp. SM1903.</title>
        <authorList>
            <person name="Ren X."/>
        </authorList>
    </citation>
    <scope>NUCLEOTIDE SEQUENCE [LARGE SCALE GENOMIC DNA]</scope>
    <source>
        <strain evidence="3 4">SM1903</strain>
    </source>
</reference>
<dbReference type="SUPFAM" id="SSF55785">
    <property type="entry name" value="PYP-like sensor domain (PAS domain)"/>
    <property type="match status" value="1"/>
</dbReference>
<gene>
    <name evidence="3" type="ORF">FHY64_14685</name>
</gene>
<keyword evidence="4" id="KW-1185">Reference proteome</keyword>
<dbReference type="PROSITE" id="PS50883">
    <property type="entry name" value="EAL"/>
    <property type="match status" value="1"/>
</dbReference>
<feature type="domain" description="GGDEF" evidence="2">
    <location>
        <begin position="305"/>
        <end position="439"/>
    </location>
</feature>
<dbReference type="SMART" id="SM00052">
    <property type="entry name" value="EAL"/>
    <property type="match status" value="1"/>
</dbReference>
<dbReference type="PANTHER" id="PTHR44757">
    <property type="entry name" value="DIGUANYLATE CYCLASE DGCP"/>
    <property type="match status" value="1"/>
</dbReference>
<dbReference type="CDD" id="cd01949">
    <property type="entry name" value="GGDEF"/>
    <property type="match status" value="1"/>
</dbReference>
<dbReference type="Pfam" id="PF00563">
    <property type="entry name" value="EAL"/>
    <property type="match status" value="1"/>
</dbReference>
<dbReference type="InterPro" id="IPR035965">
    <property type="entry name" value="PAS-like_dom_sf"/>
</dbReference>
<dbReference type="InterPro" id="IPR035919">
    <property type="entry name" value="EAL_sf"/>
</dbReference>
<organism evidence="3 4">
    <name type="scientific">Pelagovum pacificum</name>
    <dbReference type="NCBI Taxonomy" id="2588711"/>
    <lineage>
        <taxon>Bacteria</taxon>
        <taxon>Pseudomonadati</taxon>
        <taxon>Pseudomonadota</taxon>
        <taxon>Alphaproteobacteria</taxon>
        <taxon>Rhodobacterales</taxon>
        <taxon>Paracoccaceae</taxon>
        <taxon>Pelagovum</taxon>
    </lineage>
</organism>
<dbReference type="CDD" id="cd01948">
    <property type="entry name" value="EAL"/>
    <property type="match status" value="1"/>
</dbReference>
<dbReference type="Gene3D" id="3.30.450.20">
    <property type="entry name" value="PAS domain"/>
    <property type="match status" value="1"/>
</dbReference>
<evidence type="ECO:0000313" key="3">
    <source>
        <dbReference type="EMBL" id="TNY31270.1"/>
    </source>
</evidence>
<dbReference type="CDD" id="cd00130">
    <property type="entry name" value="PAS"/>
    <property type="match status" value="1"/>
</dbReference>
<accession>A0A5C5GBD7</accession>
<dbReference type="SMART" id="SM00267">
    <property type="entry name" value="GGDEF"/>
    <property type="match status" value="1"/>
</dbReference>
<dbReference type="NCBIfam" id="TIGR00254">
    <property type="entry name" value="GGDEF"/>
    <property type="match status" value="1"/>
</dbReference>
<dbReference type="AlphaFoldDB" id="A0A5C5GBD7"/>
<dbReference type="InterPro" id="IPR000160">
    <property type="entry name" value="GGDEF_dom"/>
</dbReference>
<dbReference type="EMBL" id="VFFF01000002">
    <property type="protein sequence ID" value="TNY31270.1"/>
    <property type="molecule type" value="Genomic_DNA"/>
</dbReference>
<dbReference type="PANTHER" id="PTHR44757:SF2">
    <property type="entry name" value="BIOFILM ARCHITECTURE MAINTENANCE PROTEIN MBAA"/>
    <property type="match status" value="1"/>
</dbReference>
<protein>
    <submittedName>
        <fullName evidence="3">EAL domain-containing protein</fullName>
    </submittedName>
</protein>
<evidence type="ECO:0000313" key="4">
    <source>
        <dbReference type="Proteomes" id="UP000314011"/>
    </source>
</evidence>
<dbReference type="SUPFAM" id="SSF141868">
    <property type="entry name" value="EAL domain-like"/>
    <property type="match status" value="1"/>
</dbReference>
<proteinExistence type="predicted"/>
<name>A0A5C5GBD7_9RHOB</name>